<dbReference type="InterPro" id="IPR006685">
    <property type="entry name" value="MscS_channel_2nd"/>
</dbReference>
<feature type="transmembrane region" description="Helical" evidence="5">
    <location>
        <begin position="168"/>
        <end position="189"/>
    </location>
</feature>
<evidence type="ECO:0000259" key="6">
    <source>
        <dbReference type="Pfam" id="PF00924"/>
    </source>
</evidence>
<dbReference type="SUPFAM" id="SSF50182">
    <property type="entry name" value="Sm-like ribonucleoproteins"/>
    <property type="match status" value="1"/>
</dbReference>
<accession>A0A930HWC5</accession>
<dbReference type="GO" id="GO:0008381">
    <property type="term" value="F:mechanosensitive monoatomic ion channel activity"/>
    <property type="evidence" value="ECO:0007669"/>
    <property type="project" value="InterPro"/>
</dbReference>
<name>A0A930HWC5_9BACT</name>
<proteinExistence type="predicted"/>
<evidence type="ECO:0000256" key="2">
    <source>
        <dbReference type="ARBA" id="ARBA00022692"/>
    </source>
</evidence>
<evidence type="ECO:0000256" key="4">
    <source>
        <dbReference type="ARBA" id="ARBA00023136"/>
    </source>
</evidence>
<feature type="transmembrane region" description="Helical" evidence="5">
    <location>
        <begin position="126"/>
        <end position="147"/>
    </location>
</feature>
<keyword evidence="4 5" id="KW-0472">Membrane</keyword>
<evidence type="ECO:0000256" key="1">
    <source>
        <dbReference type="ARBA" id="ARBA00004370"/>
    </source>
</evidence>
<keyword evidence="2 5" id="KW-0812">Transmembrane</keyword>
<feature type="transmembrane region" description="Helical" evidence="5">
    <location>
        <begin position="100"/>
        <end position="120"/>
    </location>
</feature>
<sequence>MPVALKLDKAILPKLPHHLLNDVMEQIRIFVENIIISSGVHGSAVPVLRHTLLAVVTVLLAFLAERFCRFVIIPILLKVVKRTEAKWDDILFDYKVMRTACRIIPALVIWQLMPLVFYQFPIVQDMLARLCAVYLTVMTTLLVVSIINRLQYLDSKPGSSRSQYLKSFCGVLRILFIFIAVIIVIAILIDRSPMTLLAGLGATSAILMLVFQDTINGLVAGIRLTSNDMIHIGDRITVPGAFVDGTVIDITLTTVKVRQADNTITTVPPITLVSGMFQNWNGVQDMNGQRVKKMIYFDVRSIRVADDELKQRLITKGYVKEDDMKGDIINMAIFRHYMEHYLSKRDDVNNQMPLLVHQLEATQNGVPVELYFFLRTKDFIPHEHAMSDILEHVYAYAQEFGLKVYAQTPNQ</sequence>
<dbReference type="EMBL" id="JABZSQ010000006">
    <property type="protein sequence ID" value="MBF1414084.1"/>
    <property type="molecule type" value="Genomic_DNA"/>
</dbReference>
<dbReference type="AlphaFoldDB" id="A0A930HWC5"/>
<dbReference type="InterPro" id="IPR010920">
    <property type="entry name" value="LSM_dom_sf"/>
</dbReference>
<dbReference type="Proteomes" id="UP000757461">
    <property type="component" value="Unassembled WGS sequence"/>
</dbReference>
<reference evidence="7" key="1">
    <citation type="submission" date="2020-04" db="EMBL/GenBank/DDBJ databases">
        <title>Deep metagenomics examines the oral microbiome during advanced dental caries in children, revealing novel taxa and co-occurrences with host molecules.</title>
        <authorList>
            <person name="Baker J.L."/>
            <person name="Morton J.T."/>
            <person name="Dinis M."/>
            <person name="Alvarez R."/>
            <person name="Tran N.C."/>
            <person name="Knight R."/>
            <person name="Edlund A."/>
        </authorList>
    </citation>
    <scope>NUCLEOTIDE SEQUENCE</scope>
    <source>
        <strain evidence="7">JCVI_25_bin.9</strain>
    </source>
</reference>
<evidence type="ECO:0000313" key="7">
    <source>
        <dbReference type="EMBL" id="MBF1414084.1"/>
    </source>
</evidence>
<evidence type="ECO:0000256" key="3">
    <source>
        <dbReference type="ARBA" id="ARBA00022989"/>
    </source>
</evidence>
<gene>
    <name evidence="7" type="ORF">HXN33_00765</name>
</gene>
<evidence type="ECO:0000256" key="5">
    <source>
        <dbReference type="SAM" id="Phobius"/>
    </source>
</evidence>
<feature type="domain" description="Mechanosensitive ion channel MscS" evidence="6">
    <location>
        <begin position="213"/>
        <end position="281"/>
    </location>
</feature>
<dbReference type="Gene3D" id="2.30.30.60">
    <property type="match status" value="1"/>
</dbReference>
<dbReference type="PANTHER" id="PTHR30414">
    <property type="entry name" value="MINICONDUCTANCE MECHANOSENSITIVE CHANNEL YBDG"/>
    <property type="match status" value="1"/>
</dbReference>
<organism evidence="7 8">
    <name type="scientific">Prevotella histicola</name>
    <dbReference type="NCBI Taxonomy" id="470565"/>
    <lineage>
        <taxon>Bacteria</taxon>
        <taxon>Pseudomonadati</taxon>
        <taxon>Bacteroidota</taxon>
        <taxon>Bacteroidia</taxon>
        <taxon>Bacteroidales</taxon>
        <taxon>Prevotellaceae</taxon>
        <taxon>Prevotella</taxon>
    </lineage>
</organism>
<dbReference type="GO" id="GO:0071470">
    <property type="term" value="P:cellular response to osmotic stress"/>
    <property type="evidence" value="ECO:0007669"/>
    <property type="project" value="InterPro"/>
</dbReference>
<dbReference type="Pfam" id="PF00924">
    <property type="entry name" value="MS_channel_2nd"/>
    <property type="match status" value="1"/>
</dbReference>
<protein>
    <submittedName>
        <fullName evidence="7">Mechanosensitive ion channel</fullName>
    </submittedName>
</protein>
<feature type="transmembrane region" description="Helical" evidence="5">
    <location>
        <begin position="195"/>
        <end position="219"/>
    </location>
</feature>
<evidence type="ECO:0000313" key="8">
    <source>
        <dbReference type="Proteomes" id="UP000757461"/>
    </source>
</evidence>
<dbReference type="InterPro" id="IPR023408">
    <property type="entry name" value="MscS_beta-dom_sf"/>
</dbReference>
<comment type="subcellular location">
    <subcellularLocation>
        <location evidence="1">Membrane</location>
    </subcellularLocation>
</comment>
<feature type="transmembrane region" description="Helical" evidence="5">
    <location>
        <begin position="52"/>
        <end position="79"/>
    </location>
</feature>
<keyword evidence="3 5" id="KW-1133">Transmembrane helix</keyword>
<dbReference type="InterPro" id="IPR030192">
    <property type="entry name" value="YbdG"/>
</dbReference>
<dbReference type="PANTHER" id="PTHR30414:SF0">
    <property type="entry name" value="MINICONDUCTANCE MECHANOSENSITIVE CHANNEL YBDG"/>
    <property type="match status" value="1"/>
</dbReference>
<comment type="caution">
    <text evidence="7">The sequence shown here is derived from an EMBL/GenBank/DDBJ whole genome shotgun (WGS) entry which is preliminary data.</text>
</comment>
<dbReference type="GO" id="GO:0005886">
    <property type="term" value="C:plasma membrane"/>
    <property type="evidence" value="ECO:0007669"/>
    <property type="project" value="TreeGrafter"/>
</dbReference>